<dbReference type="InterPro" id="IPR013222">
    <property type="entry name" value="Glyco_hyd_98_carb-bd"/>
</dbReference>
<feature type="domain" description="PASTA" evidence="3">
    <location>
        <begin position="202"/>
        <end position="267"/>
    </location>
</feature>
<evidence type="ECO:0000313" key="5">
    <source>
        <dbReference type="Proteomes" id="UP001072034"/>
    </source>
</evidence>
<organism evidence="4 5">
    <name type="scientific">Actinomyces israelii</name>
    <dbReference type="NCBI Taxonomy" id="1659"/>
    <lineage>
        <taxon>Bacteria</taxon>
        <taxon>Bacillati</taxon>
        <taxon>Actinomycetota</taxon>
        <taxon>Actinomycetes</taxon>
        <taxon>Actinomycetales</taxon>
        <taxon>Actinomycetaceae</taxon>
        <taxon>Actinomyces</taxon>
    </lineage>
</organism>
<dbReference type="Gene3D" id="3.30.10.20">
    <property type="match status" value="2"/>
</dbReference>
<dbReference type="InterPro" id="IPR038637">
    <property type="entry name" value="NPCBM_sf"/>
</dbReference>
<feature type="region of interest" description="Disordered" evidence="1">
    <location>
        <begin position="1"/>
        <end position="85"/>
    </location>
</feature>
<dbReference type="PROSITE" id="PS51178">
    <property type="entry name" value="PASTA"/>
    <property type="match status" value="1"/>
</dbReference>
<dbReference type="Proteomes" id="UP001072034">
    <property type="component" value="Unassembled WGS sequence"/>
</dbReference>
<reference evidence="4" key="1">
    <citation type="submission" date="2022-10" db="EMBL/GenBank/DDBJ databases">
        <title>Genome sequence of Actinomyces israelii ATCC 10048.</title>
        <authorList>
            <person name="Watt R.M."/>
            <person name="Tong W.M."/>
        </authorList>
    </citation>
    <scope>NUCLEOTIDE SEQUENCE</scope>
    <source>
        <strain evidence="4">ATCC 10048</strain>
    </source>
</reference>
<protein>
    <submittedName>
        <fullName evidence="4">PASTA domain-containing protein</fullName>
    </submittedName>
</protein>
<sequence length="411" mass="41781">MSTPASEPPRLPATPDPAPQAEPVQDEDPGAFPAPGPGDGPPGPPPAPATPPAAAPAEAAPPACSEPLPAGDSEQAAGAKPGRGRPRSLRLRVALIGLLCLSLGLFGSGVLVGWTAGDRIQATRAGAAPDVVEVPAIDADADAKVPDLRGLTLSDAKQALADMSLDPSGVTVVETEWAGTTGLVVSQDPVVGEPLTQALTLTVSKKAKVPKVVGLSRYDAVAALRALGSEPRVEEKFDATAATGSVLEVKPGEGADLPSEVTLTVAQAGSSIYLSKLDTAHDSSRSGSCSTRDTFLAGTKYTEALQCSSRSRGEETSYAWLLERHGSALSATVGVSDDASPSASARIRVLGDGAELASTSVSYGQTQPLNIDVTGVLRLEIVTSSDNGADVYLGDAIIKGTDSEINQLETK</sequence>
<proteinExistence type="predicted"/>
<name>A0ABT4I792_9ACTO</name>
<dbReference type="Pfam" id="PF08305">
    <property type="entry name" value="NPCBM"/>
    <property type="match status" value="1"/>
</dbReference>
<keyword evidence="2" id="KW-0472">Membrane</keyword>
<gene>
    <name evidence="4" type="ORF">OHJ16_06045</name>
</gene>
<dbReference type="Pfam" id="PF03793">
    <property type="entry name" value="PASTA"/>
    <property type="match status" value="2"/>
</dbReference>
<dbReference type="CDD" id="cd06577">
    <property type="entry name" value="PASTA_pknB"/>
    <property type="match status" value="2"/>
</dbReference>
<keyword evidence="5" id="KW-1185">Reference proteome</keyword>
<dbReference type="SMART" id="SM00740">
    <property type="entry name" value="PASTA"/>
    <property type="match status" value="2"/>
</dbReference>
<accession>A0ABT4I792</accession>
<dbReference type="Gene3D" id="2.60.120.1060">
    <property type="entry name" value="NPCBM/NEW2 domain"/>
    <property type="match status" value="1"/>
</dbReference>
<evidence type="ECO:0000259" key="3">
    <source>
        <dbReference type="PROSITE" id="PS51178"/>
    </source>
</evidence>
<dbReference type="InterPro" id="IPR008979">
    <property type="entry name" value="Galactose-bd-like_sf"/>
</dbReference>
<dbReference type="SUPFAM" id="SSF49785">
    <property type="entry name" value="Galactose-binding domain-like"/>
    <property type="match status" value="1"/>
</dbReference>
<evidence type="ECO:0000256" key="2">
    <source>
        <dbReference type="SAM" id="Phobius"/>
    </source>
</evidence>
<feature type="compositionally biased region" description="Low complexity" evidence="1">
    <location>
        <begin position="55"/>
        <end position="70"/>
    </location>
</feature>
<feature type="compositionally biased region" description="Pro residues" evidence="1">
    <location>
        <begin position="1"/>
        <end position="20"/>
    </location>
</feature>
<evidence type="ECO:0000256" key="1">
    <source>
        <dbReference type="SAM" id="MobiDB-lite"/>
    </source>
</evidence>
<feature type="compositionally biased region" description="Pro residues" evidence="1">
    <location>
        <begin position="32"/>
        <end position="54"/>
    </location>
</feature>
<feature type="transmembrane region" description="Helical" evidence="2">
    <location>
        <begin position="93"/>
        <end position="114"/>
    </location>
</feature>
<keyword evidence="2" id="KW-1133">Transmembrane helix</keyword>
<dbReference type="InterPro" id="IPR005543">
    <property type="entry name" value="PASTA_dom"/>
</dbReference>
<dbReference type="EMBL" id="JAPTMY010000010">
    <property type="protein sequence ID" value="MCZ0857602.1"/>
    <property type="molecule type" value="Genomic_DNA"/>
</dbReference>
<keyword evidence="2" id="KW-0812">Transmembrane</keyword>
<dbReference type="RefSeq" id="WP_268917155.1">
    <property type="nucleotide sequence ID" value="NZ_JAPTMY010000010.1"/>
</dbReference>
<evidence type="ECO:0000313" key="4">
    <source>
        <dbReference type="EMBL" id="MCZ0857602.1"/>
    </source>
</evidence>
<comment type="caution">
    <text evidence="4">The sequence shown here is derived from an EMBL/GenBank/DDBJ whole genome shotgun (WGS) entry which is preliminary data.</text>
</comment>